<feature type="binding site" evidence="5">
    <location>
        <position position="32"/>
    </location>
    <ligand>
        <name>ATP</name>
        <dbReference type="ChEBI" id="CHEBI:30616"/>
    </ligand>
</feature>
<evidence type="ECO:0000256" key="5">
    <source>
        <dbReference type="PROSITE-ProRule" id="PRU10141"/>
    </source>
</evidence>
<evidence type="ECO:0000259" key="7">
    <source>
        <dbReference type="PROSITE" id="PS50011"/>
    </source>
</evidence>
<dbReference type="CDD" id="cd06606">
    <property type="entry name" value="STKc_MAPKKK"/>
    <property type="match status" value="1"/>
</dbReference>
<dbReference type="GO" id="GO:0005524">
    <property type="term" value="F:ATP binding"/>
    <property type="evidence" value="ECO:0007669"/>
    <property type="project" value="UniProtKB-UniRule"/>
</dbReference>
<dbReference type="Gene3D" id="1.10.510.10">
    <property type="entry name" value="Transferase(Phosphotransferase) domain 1"/>
    <property type="match status" value="1"/>
</dbReference>
<dbReference type="Pfam" id="PF00069">
    <property type="entry name" value="Pkinase"/>
    <property type="match status" value="1"/>
</dbReference>
<evidence type="ECO:0000313" key="8">
    <source>
        <dbReference type="EMBL" id="KAK6918847.1"/>
    </source>
</evidence>
<dbReference type="InterPro" id="IPR011009">
    <property type="entry name" value="Kinase-like_dom_sf"/>
</dbReference>
<evidence type="ECO:0000313" key="9">
    <source>
        <dbReference type="Proteomes" id="UP001370490"/>
    </source>
</evidence>
<dbReference type="PANTHER" id="PTHR48011:SF4">
    <property type="entry name" value="MITOGEN-ACTIVATED PROTEIN KINASE KINASE KINASE 19"/>
    <property type="match status" value="1"/>
</dbReference>
<keyword evidence="2 5" id="KW-0547">Nucleotide-binding</keyword>
<evidence type="ECO:0000256" key="1">
    <source>
        <dbReference type="ARBA" id="ARBA00022679"/>
    </source>
</evidence>
<keyword evidence="6" id="KW-0723">Serine/threonine-protein kinase</keyword>
<dbReference type="InterPro" id="IPR000719">
    <property type="entry name" value="Prot_kinase_dom"/>
</dbReference>
<evidence type="ECO:0000256" key="4">
    <source>
        <dbReference type="ARBA" id="ARBA00022840"/>
    </source>
</evidence>
<dbReference type="PANTHER" id="PTHR48011">
    <property type="entry name" value="CCR4-NOT TRANSCRIPTIONAL COMPLEX SUBUNIT CAF120-RELATED"/>
    <property type="match status" value="1"/>
</dbReference>
<dbReference type="InterPro" id="IPR052751">
    <property type="entry name" value="Plant_MAPKKK"/>
</dbReference>
<dbReference type="PROSITE" id="PS00108">
    <property type="entry name" value="PROTEIN_KINASE_ST"/>
    <property type="match status" value="1"/>
</dbReference>
<evidence type="ECO:0000256" key="3">
    <source>
        <dbReference type="ARBA" id="ARBA00022777"/>
    </source>
</evidence>
<dbReference type="InterPro" id="IPR008271">
    <property type="entry name" value="Ser/Thr_kinase_AS"/>
</dbReference>
<keyword evidence="3 8" id="KW-0418">Kinase</keyword>
<organism evidence="8 9">
    <name type="scientific">Dillenia turbinata</name>
    <dbReference type="NCBI Taxonomy" id="194707"/>
    <lineage>
        <taxon>Eukaryota</taxon>
        <taxon>Viridiplantae</taxon>
        <taxon>Streptophyta</taxon>
        <taxon>Embryophyta</taxon>
        <taxon>Tracheophyta</taxon>
        <taxon>Spermatophyta</taxon>
        <taxon>Magnoliopsida</taxon>
        <taxon>eudicotyledons</taxon>
        <taxon>Gunneridae</taxon>
        <taxon>Pentapetalae</taxon>
        <taxon>Dilleniales</taxon>
        <taxon>Dilleniaceae</taxon>
        <taxon>Dillenia</taxon>
    </lineage>
</organism>
<dbReference type="GO" id="GO:0007165">
    <property type="term" value="P:signal transduction"/>
    <property type="evidence" value="ECO:0007669"/>
    <property type="project" value="TreeGrafter"/>
</dbReference>
<keyword evidence="9" id="KW-1185">Reference proteome</keyword>
<keyword evidence="1" id="KW-0808">Transferase</keyword>
<proteinExistence type="inferred from homology"/>
<keyword evidence="4 5" id="KW-0067">ATP-binding</keyword>
<dbReference type="InterPro" id="IPR017441">
    <property type="entry name" value="Protein_kinase_ATP_BS"/>
</dbReference>
<dbReference type="PROSITE" id="PS00107">
    <property type="entry name" value="PROTEIN_KINASE_ATP"/>
    <property type="match status" value="1"/>
</dbReference>
<gene>
    <name evidence="8" type="ORF">RJ641_017269</name>
</gene>
<dbReference type="PROSITE" id="PS50011">
    <property type="entry name" value="PROTEIN_KINASE_DOM"/>
    <property type="match status" value="1"/>
</dbReference>
<protein>
    <submittedName>
        <fullName evidence="8">Protein kinase domain</fullName>
    </submittedName>
</protein>
<feature type="domain" description="Protein kinase" evidence="7">
    <location>
        <begin position="3"/>
        <end position="260"/>
    </location>
</feature>
<evidence type="ECO:0000256" key="6">
    <source>
        <dbReference type="RuleBase" id="RU000304"/>
    </source>
</evidence>
<dbReference type="SUPFAM" id="SSF56112">
    <property type="entry name" value="Protein kinase-like (PK-like)"/>
    <property type="match status" value="1"/>
</dbReference>
<accession>A0AAN8UXS7</accession>
<dbReference type="AlphaFoldDB" id="A0AAN8UXS7"/>
<reference evidence="8 9" key="1">
    <citation type="submission" date="2023-12" db="EMBL/GenBank/DDBJ databases">
        <title>A high-quality genome assembly for Dillenia turbinata (Dilleniales).</title>
        <authorList>
            <person name="Chanderbali A."/>
        </authorList>
    </citation>
    <scope>NUCLEOTIDE SEQUENCE [LARGE SCALE GENOMIC DNA]</scope>
    <source>
        <strain evidence="8">LSX21</strain>
        <tissue evidence="8">Leaf</tissue>
    </source>
</reference>
<dbReference type="GO" id="GO:0004674">
    <property type="term" value="F:protein serine/threonine kinase activity"/>
    <property type="evidence" value="ECO:0007669"/>
    <property type="project" value="UniProtKB-KW"/>
</dbReference>
<comment type="caution">
    <text evidence="8">The sequence shown here is derived from an EMBL/GenBank/DDBJ whole genome shotgun (WGS) entry which is preliminary data.</text>
</comment>
<comment type="similarity">
    <text evidence="6">Belongs to the protein kinase superfamily.</text>
</comment>
<evidence type="ECO:0000256" key="2">
    <source>
        <dbReference type="ARBA" id="ARBA00022741"/>
    </source>
</evidence>
<dbReference type="Proteomes" id="UP001370490">
    <property type="component" value="Unassembled WGS sequence"/>
</dbReference>
<sequence>MDWTRGRIIGRGSSATVYAATCSQSGEVLAVKSVMLSKSEPLQREGRILSSLSSTYVVGYKGFDITRENNQLVCNLVMEYVPGGTLSEEIRRKGGRLDESRIGFYTCQILRGLDYLHSNGLVHSDIKGANVLVSENGAKIGDMGCAKLVKPVANDPDRARESIGGTPALMAPEVARGEEQGFPADIWSLGCTVIEMATGGSLWPGLTDPLSVLFRVGFSGETPEIPNWLSGDAKDFLGKCLRRDPEERWTASQLLKHKFIRELELNSNGKEIQESYSNSPTSILDQGIWNSCSLEESRIQDSPEKRIQRLGLCSGNASWTFDENWVTIRCNSDENIEVEAETCSGSVSDSIIVDDLTESRSCGVVEELLVDFLGCGNSSRISGNCLVDFSCTKDDLLMGNLNFERNNGIFF</sequence>
<dbReference type="SMART" id="SM00220">
    <property type="entry name" value="S_TKc"/>
    <property type="match status" value="1"/>
</dbReference>
<name>A0AAN8UXS7_9MAGN</name>
<dbReference type="EMBL" id="JBAMMX010000022">
    <property type="protein sequence ID" value="KAK6918847.1"/>
    <property type="molecule type" value="Genomic_DNA"/>
</dbReference>